<keyword evidence="1" id="KW-0812">Transmembrane</keyword>
<dbReference type="AlphaFoldDB" id="A0A1C7LPL4"/>
<sequence>MSSVYYWQTAVAISVCLFESLALHLGWRILPLPCAHYQSYQDICSDVSKHTASNQRRSNVQHLQQGPRTLANCFRVTQLGEHHEYSSAGLYTSTHDKYLQKFRIMPHS</sequence>
<keyword evidence="1" id="KW-1133">Transmembrane helix</keyword>
<evidence type="ECO:0000256" key="1">
    <source>
        <dbReference type="SAM" id="Phobius"/>
    </source>
</evidence>
<keyword evidence="1" id="KW-0472">Membrane</keyword>
<gene>
    <name evidence="2" type="ORF">A0H81_14062</name>
</gene>
<reference evidence="2 3" key="1">
    <citation type="submission" date="2016-03" db="EMBL/GenBank/DDBJ databases">
        <title>Whole genome sequencing of Grifola frondosa 9006-11.</title>
        <authorList>
            <person name="Min B."/>
            <person name="Park H."/>
            <person name="Kim J.-G."/>
            <person name="Cho H."/>
            <person name="Oh Y.-L."/>
            <person name="Kong W.-S."/>
            <person name="Choi I.-G."/>
        </authorList>
    </citation>
    <scope>NUCLEOTIDE SEQUENCE [LARGE SCALE GENOMIC DNA]</scope>
    <source>
        <strain evidence="2 3">9006-11</strain>
    </source>
</reference>
<protein>
    <submittedName>
        <fullName evidence="2">Uncharacterized protein</fullName>
    </submittedName>
</protein>
<name>A0A1C7LPL4_GRIFR</name>
<keyword evidence="3" id="KW-1185">Reference proteome</keyword>
<evidence type="ECO:0000313" key="3">
    <source>
        <dbReference type="Proteomes" id="UP000092993"/>
    </source>
</evidence>
<comment type="caution">
    <text evidence="2">The sequence shown here is derived from an EMBL/GenBank/DDBJ whole genome shotgun (WGS) entry which is preliminary data.</text>
</comment>
<accession>A0A1C7LPL4</accession>
<dbReference type="Proteomes" id="UP000092993">
    <property type="component" value="Unassembled WGS sequence"/>
</dbReference>
<evidence type="ECO:0000313" key="2">
    <source>
        <dbReference type="EMBL" id="OBZ65937.1"/>
    </source>
</evidence>
<organism evidence="2 3">
    <name type="scientific">Grifola frondosa</name>
    <name type="common">Maitake</name>
    <name type="synonym">Polyporus frondosus</name>
    <dbReference type="NCBI Taxonomy" id="5627"/>
    <lineage>
        <taxon>Eukaryota</taxon>
        <taxon>Fungi</taxon>
        <taxon>Dikarya</taxon>
        <taxon>Basidiomycota</taxon>
        <taxon>Agaricomycotina</taxon>
        <taxon>Agaricomycetes</taxon>
        <taxon>Polyporales</taxon>
        <taxon>Grifolaceae</taxon>
        <taxon>Grifola</taxon>
    </lineage>
</organism>
<proteinExistence type="predicted"/>
<dbReference type="EMBL" id="LUGG01000038">
    <property type="protein sequence ID" value="OBZ65937.1"/>
    <property type="molecule type" value="Genomic_DNA"/>
</dbReference>
<feature type="transmembrane region" description="Helical" evidence="1">
    <location>
        <begin position="6"/>
        <end position="27"/>
    </location>
</feature>